<evidence type="ECO:0000313" key="7">
    <source>
        <dbReference type="Proteomes" id="UP001377692"/>
    </source>
</evidence>
<feature type="domain" description="DUF1587" evidence="2">
    <location>
        <begin position="888"/>
        <end position="928"/>
    </location>
</feature>
<dbReference type="Proteomes" id="UP001377692">
    <property type="component" value="Unassembled WGS sequence"/>
</dbReference>
<evidence type="ECO:0000259" key="4">
    <source>
        <dbReference type="Pfam" id="PF07631"/>
    </source>
</evidence>
<dbReference type="InterPro" id="IPR011042">
    <property type="entry name" value="6-blade_b-propeller_TolB-like"/>
</dbReference>
<keyword evidence="7" id="KW-1185">Reference proteome</keyword>
<feature type="domain" description="DUF1588" evidence="3">
    <location>
        <begin position="1160"/>
        <end position="1261"/>
    </location>
</feature>
<organism evidence="6 7">
    <name type="scientific">Pseudomonas kermanshahensis</name>
    <dbReference type="NCBI Taxonomy" id="2745482"/>
    <lineage>
        <taxon>Bacteria</taxon>
        <taxon>Pseudomonadati</taxon>
        <taxon>Pseudomonadota</taxon>
        <taxon>Gammaproteobacteria</taxon>
        <taxon>Pseudomonadales</taxon>
        <taxon>Pseudomonadaceae</taxon>
        <taxon>Pseudomonas</taxon>
    </lineage>
</organism>
<dbReference type="InterPro" id="IPR013039">
    <property type="entry name" value="DUF1588"/>
</dbReference>
<proteinExistence type="predicted"/>
<dbReference type="SUPFAM" id="SSF50952">
    <property type="entry name" value="Soluble quinoprotein glucose dehydrogenase"/>
    <property type="match status" value="1"/>
</dbReference>
<feature type="chain" id="PRO_5047535604" evidence="1">
    <location>
        <begin position="24"/>
        <end position="1367"/>
    </location>
</feature>
<evidence type="ECO:0000256" key="1">
    <source>
        <dbReference type="SAM" id="SignalP"/>
    </source>
</evidence>
<evidence type="ECO:0000259" key="3">
    <source>
        <dbReference type="Pfam" id="PF07627"/>
    </source>
</evidence>
<dbReference type="Pfam" id="PF07631">
    <property type="entry name" value="PSD4"/>
    <property type="match status" value="1"/>
</dbReference>
<evidence type="ECO:0000259" key="5">
    <source>
        <dbReference type="Pfam" id="PF07637"/>
    </source>
</evidence>
<dbReference type="InterPro" id="IPR011041">
    <property type="entry name" value="Quinoprot_gluc/sorb_DH_b-prop"/>
</dbReference>
<comment type="caution">
    <text evidence="6">The sequence shown here is derived from an EMBL/GenBank/DDBJ whole genome shotgun (WGS) entry which is preliminary data.</text>
</comment>
<evidence type="ECO:0000313" key="6">
    <source>
        <dbReference type="EMBL" id="MEJ5908391.1"/>
    </source>
</evidence>
<dbReference type="Pfam" id="PF07637">
    <property type="entry name" value="PSD5"/>
    <property type="match status" value="1"/>
</dbReference>
<name>A0ABU8RF44_9PSED</name>
<dbReference type="Gene3D" id="2.120.10.30">
    <property type="entry name" value="TolB, C-terminal domain"/>
    <property type="match status" value="1"/>
</dbReference>
<feature type="signal peptide" evidence="1">
    <location>
        <begin position="1"/>
        <end position="23"/>
    </location>
</feature>
<feature type="domain" description="DUF1592" evidence="4">
    <location>
        <begin position="1022"/>
        <end position="1143"/>
    </location>
</feature>
<dbReference type="InterPro" id="IPR013036">
    <property type="entry name" value="DUF1587"/>
</dbReference>
<dbReference type="InterPro" id="IPR013043">
    <property type="entry name" value="DUF1595"/>
</dbReference>
<dbReference type="PANTHER" id="PTHR33546:SF1">
    <property type="entry name" value="LARGE, MULTIFUNCTIONAL SECRETED PROTEIN"/>
    <property type="match status" value="1"/>
</dbReference>
<accession>A0ABU8RF44</accession>
<dbReference type="EMBL" id="JBBHLD010000053">
    <property type="protein sequence ID" value="MEJ5908391.1"/>
    <property type="molecule type" value="Genomic_DNA"/>
</dbReference>
<reference evidence="6 7" key="1">
    <citation type="submission" date="2024-02" db="EMBL/GenBank/DDBJ databases">
        <title>Identification of pathogenicity and growth-promoting functions of Pseudomonas putida variants.</title>
        <authorList>
            <person name="Sun J."/>
        </authorList>
    </citation>
    <scope>NUCLEOTIDE SEQUENCE [LARGE SCALE GENOMIC DNA]</scope>
    <source>
        <strain evidence="6 7">A04</strain>
    </source>
</reference>
<dbReference type="Pfam" id="PF07627">
    <property type="entry name" value="PSCyt3"/>
    <property type="match status" value="1"/>
</dbReference>
<dbReference type="PANTHER" id="PTHR33546">
    <property type="entry name" value="LARGE, MULTIFUNCTIONAL SECRETED PROTEIN-RELATED"/>
    <property type="match status" value="1"/>
</dbReference>
<dbReference type="InterPro" id="IPR013042">
    <property type="entry name" value="DUF1592"/>
</dbReference>
<sequence>MRRLAAFGLAALLISLVGYMSLAPSQERSKTRQATPEQCQAPAYEKPAAGETPYSQDSLVTNVGRAFQCKNDREGTVGAWQWCNQPPYSPGEAFNGSDLWRDAWNDLGACNAQPQTNTLELSFTTVAGKVPFTASAQGVGPAGRRNLEVSGVLRCKKETIPFSGRSDEVLTLPDLPACKYDLIMNEAQGYLPLTTPTQVEFKPDTPEKISFEVKFRQPLDLSRLVTLPGVKVELFASGLYQPRQMAMGNRVLYVGSSAIPVYTYEARTAGFIYAIPLDEAGKPTGVYLLASGLEEPHGVVYRDGDLYFSTSGKLYRVRNVDEHYRDAKPEVVMNFPADDTAFPLARPGQRIWHQKHPLHFNPIDPLDKGLYTAVGIPCNTCIIPPDGRYGTVLRYDIENATSRVLARGVRNAVGFTWHPDGKIWFTDNNRQGYLNSDEVNLISQEGQHFGVPYFYGRDVPGFTQEEYQEPGSIVPPLADGAIVSDKPLHLLKPEDYQAPAYELGSNTAPLGIEFWNGFYNDAANLQRLLVAVHGTGIKASPGMELRMLTVKDGREVINQIPLVTGWGGSTEHFNVYCLDDSCLGRPADMLPLSDNSLLVSDDLAGVIYRITFDSTQVIGKSLLRLQPTAAPSPEVRPLMISGTLKGSDGRSRRFDVAWGESPLSIKGLAAGTYTVTLDNVGELIPSQRQQQVTLSDSPNAQVVQLAYIERPPFQPVKATVVAPAKPAFSGEAPEQWEVTLISDGEAQVIKVLWGRSHDVLLPVGEHKFNFPYYQGELPEPTQQVVNIDEESRDAVKVQMRYQHVAELGKQVVATTCAKCHTVQYFQDANKAINWSLAGKEALVQQILGMSVSGHCDASCSGQIADYFYDELWAGYLDPGQAYGKRQLRLLTRDEYVNSVHDLFAVHVQADALPADKFDKAFKYVGEADLGMINAEDLKTLYDVAWNVAGKVDPQWLAQQSVESLGHRVFRRPLSPDELSRYEAVKADHDDASLVAALLLSPHFLYRSELGVTDGRTSGTYQLTANERATALSYAMLGTTPSEELMRKAEQGQLETPEQMGALAQQMLMSEQGIAQFNRFISYYIKTSRDIQEKPGLAPEVIQSMRQEQARLVGEVLKSGGAFNALFNPGYTFLKQRLAEQYAIAGVTGDDMRKVTVDERRGGLLHLGATQAATSDYQATSLVKRGIMIREQLLCREFGAPVDADPQEPQYPPRAITTRERWDLVNGEQASEGRCWQCHKYMNDTGSSMENYDASGRYRETEPAYNHAQFPVQVNIDAAGPFISNTGLENWASVHNVRDIARLLPTNLTAQTCMADSYFRFMFGNKVSAGSVGTLKAAAESLKTNGSLIQMIRELATSPVFLKRQEEN</sequence>
<evidence type="ECO:0000259" key="2">
    <source>
        <dbReference type="Pfam" id="PF07626"/>
    </source>
</evidence>
<dbReference type="Pfam" id="PF07626">
    <property type="entry name" value="PSD3"/>
    <property type="match status" value="1"/>
</dbReference>
<feature type="domain" description="DUF1595" evidence="5">
    <location>
        <begin position="957"/>
        <end position="1008"/>
    </location>
</feature>
<gene>
    <name evidence="6" type="ORF">V7V80_27315</name>
</gene>
<dbReference type="RefSeq" id="WP_339551508.1">
    <property type="nucleotide sequence ID" value="NZ_JBBHLD010000053.1"/>
</dbReference>
<keyword evidence="1" id="KW-0732">Signal</keyword>
<protein>
    <submittedName>
        <fullName evidence="6">DUF1588 domain-containing protein</fullName>
    </submittedName>
</protein>